<dbReference type="InterPro" id="IPR020557">
    <property type="entry name" value="Fumarate_lyase_CS"/>
</dbReference>
<dbReference type="EC" id="4.3.2.2" evidence="2"/>
<gene>
    <name evidence="4" type="ORF">DGMP_14810</name>
</gene>
<dbReference type="PROSITE" id="PS00163">
    <property type="entry name" value="FUMARATE_LYASES"/>
    <property type="match status" value="1"/>
</dbReference>
<organism evidence="4 5">
    <name type="scientific">Desulfomarina profundi</name>
    <dbReference type="NCBI Taxonomy" id="2772557"/>
    <lineage>
        <taxon>Bacteria</taxon>
        <taxon>Pseudomonadati</taxon>
        <taxon>Thermodesulfobacteriota</taxon>
        <taxon>Desulfobulbia</taxon>
        <taxon>Desulfobulbales</taxon>
        <taxon>Desulfobulbaceae</taxon>
        <taxon>Desulfomarina</taxon>
    </lineage>
</organism>
<evidence type="ECO:0000259" key="3">
    <source>
        <dbReference type="SMART" id="SM00998"/>
    </source>
</evidence>
<dbReference type="Pfam" id="PF10397">
    <property type="entry name" value="ADSL_C"/>
    <property type="match status" value="1"/>
</dbReference>
<dbReference type="PANTHER" id="PTHR43172:SF1">
    <property type="entry name" value="ADENYLOSUCCINATE LYASE"/>
    <property type="match status" value="1"/>
</dbReference>
<dbReference type="InterPro" id="IPR019468">
    <property type="entry name" value="AdenyloSucc_lyase_C"/>
</dbReference>
<evidence type="ECO:0000256" key="2">
    <source>
        <dbReference type="NCBIfam" id="TIGR00928"/>
    </source>
</evidence>
<dbReference type="InterPro" id="IPR004769">
    <property type="entry name" value="Pur_lyase"/>
</dbReference>
<dbReference type="KEGG" id="dbk:DGMP_14810"/>
<name>A0A8D5FKP2_9BACT</name>
<dbReference type="EMBL" id="AP024086">
    <property type="protein sequence ID" value="BCL60788.1"/>
    <property type="molecule type" value="Genomic_DNA"/>
</dbReference>
<dbReference type="Pfam" id="PF00206">
    <property type="entry name" value="Lyase_1"/>
    <property type="match status" value="1"/>
</dbReference>
<evidence type="ECO:0000313" key="4">
    <source>
        <dbReference type="EMBL" id="BCL60788.1"/>
    </source>
</evidence>
<proteinExistence type="predicted"/>
<dbReference type="Proteomes" id="UP000826725">
    <property type="component" value="Chromosome"/>
</dbReference>
<dbReference type="SMART" id="SM00998">
    <property type="entry name" value="ADSL_C"/>
    <property type="match status" value="1"/>
</dbReference>
<dbReference type="InterPro" id="IPR022761">
    <property type="entry name" value="Fumarate_lyase_N"/>
</dbReference>
<evidence type="ECO:0000256" key="1">
    <source>
        <dbReference type="ARBA" id="ARBA00023239"/>
    </source>
</evidence>
<sequence>MRRDIYQEPLVSRYTSSEMQHLFSEEKKFTTWRKCWLALAEAQFELGLDNLISENMLNELRNNINNIDYGIAAAKEKEIRHDVMAHVYEYGKKCPSAEGIIHLGATSQFVVCNTDLLIQRDAFRLIRKSLLGVISNLADFCSQHKDLPTLGYTHYQPAQPTTVGKRNTLYIQDLLMDLDYVDIFLEKMKARGAKGTVGTQATFLELFQGDHEKVNKLDKLVSKKLGFDSVFAVTGQTYTRKQDMKLAETLAGIGATAHKFAVDLRLLSNLKVQEEPFAKNQTGSSAMAYKRNPMRSERMTGLARKLLGLVQNFGATYGNQWFERTLDDSAIRRMDIPQAFLLTDAILKLFINITSNMVVYPNQIKRQLLAELPFMATEKILMEAVERGASRQDMHELIKEHSIAAGRVVKEEGGENDLLQRLGEDKRVPFSLDEIQNLISDFSQFTGRAKEQTEEFLDQVVYPLLEKNRKDLESPLDVSLSV</sequence>
<dbReference type="NCBIfam" id="TIGR00928">
    <property type="entry name" value="purB"/>
    <property type="match status" value="1"/>
</dbReference>
<dbReference type="PANTHER" id="PTHR43172">
    <property type="entry name" value="ADENYLOSUCCINATE LYASE"/>
    <property type="match status" value="1"/>
</dbReference>
<dbReference type="AlphaFoldDB" id="A0A8D5FKP2"/>
<evidence type="ECO:0000313" key="5">
    <source>
        <dbReference type="Proteomes" id="UP000826725"/>
    </source>
</evidence>
<dbReference type="GO" id="GO:0004018">
    <property type="term" value="F:N6-(1,2-dicarboxyethyl)AMP AMP-lyase (fumarate-forming) activity"/>
    <property type="evidence" value="ECO:0007669"/>
    <property type="project" value="UniProtKB-UniRule"/>
</dbReference>
<accession>A0A8D5FKP2</accession>
<dbReference type="GO" id="GO:0070626">
    <property type="term" value="F:(S)-2-(5-amino-1-(5-phospho-D-ribosyl)imidazole-4-carboxamido) succinate lyase (fumarate-forming) activity"/>
    <property type="evidence" value="ECO:0007669"/>
    <property type="project" value="TreeGrafter"/>
</dbReference>
<dbReference type="GO" id="GO:0005829">
    <property type="term" value="C:cytosol"/>
    <property type="evidence" value="ECO:0007669"/>
    <property type="project" value="TreeGrafter"/>
</dbReference>
<keyword evidence="1 4" id="KW-0456">Lyase</keyword>
<dbReference type="GO" id="GO:0044208">
    <property type="term" value="P:'de novo' AMP biosynthetic process"/>
    <property type="evidence" value="ECO:0007669"/>
    <property type="project" value="TreeGrafter"/>
</dbReference>
<dbReference type="RefSeq" id="WP_228856882.1">
    <property type="nucleotide sequence ID" value="NZ_AP024086.1"/>
</dbReference>
<keyword evidence="5" id="KW-1185">Reference proteome</keyword>
<dbReference type="CDD" id="cd03302">
    <property type="entry name" value="Adenylsuccinate_lyase_2"/>
    <property type="match status" value="1"/>
</dbReference>
<protein>
    <recommendedName>
        <fullName evidence="2">Adenylosuccinate lyase</fullName>
        <ecNumber evidence="2">4.3.2.2</ecNumber>
    </recommendedName>
</protein>
<reference evidence="4" key="1">
    <citation type="submission" date="2020-09" db="EMBL/GenBank/DDBJ databases">
        <title>Desulfogranum mesoprofundum gen. nov., sp. nov., a novel mesophilic, sulfate-reducing chemolithoautotroph isolated from a deep-sea hydrothermal vent chimney in the Suiyo Seamount.</title>
        <authorList>
            <person name="Hashimoto Y."/>
            <person name="Nakagawa S."/>
        </authorList>
    </citation>
    <scope>NUCLEOTIDE SEQUENCE</scope>
    <source>
        <strain evidence="4">KT2</strain>
    </source>
</reference>
<feature type="domain" description="Adenylosuccinate lyase C-terminal" evidence="3">
    <location>
        <begin position="372"/>
        <end position="457"/>
    </location>
</feature>